<keyword evidence="1" id="KW-0812">Transmembrane</keyword>
<keyword evidence="1" id="KW-1133">Transmembrane helix</keyword>
<evidence type="ECO:0000313" key="3">
    <source>
        <dbReference type="Proteomes" id="UP000637720"/>
    </source>
</evidence>
<feature type="transmembrane region" description="Helical" evidence="1">
    <location>
        <begin position="77"/>
        <end position="103"/>
    </location>
</feature>
<accession>A0A8J3FFV1</accession>
<dbReference type="Gene3D" id="1.20.120.80">
    <property type="entry name" value="Cytochrome c oxidase, subunit III, four-helix bundle"/>
    <property type="match status" value="1"/>
</dbReference>
<evidence type="ECO:0008006" key="4">
    <source>
        <dbReference type="Google" id="ProtNLM"/>
    </source>
</evidence>
<dbReference type="GO" id="GO:0004129">
    <property type="term" value="F:cytochrome-c oxidase activity"/>
    <property type="evidence" value="ECO:0007669"/>
    <property type="project" value="InterPro"/>
</dbReference>
<dbReference type="AlphaFoldDB" id="A0A8J3FFV1"/>
<reference evidence="2" key="1">
    <citation type="journal article" date="2014" name="Int. J. Syst. Evol. Microbiol.">
        <title>Complete genome sequence of Corynebacterium casei LMG S-19264T (=DSM 44701T), isolated from a smear-ripened cheese.</title>
        <authorList>
            <consortium name="US DOE Joint Genome Institute (JGI-PGF)"/>
            <person name="Walter F."/>
            <person name="Albersmeier A."/>
            <person name="Kalinowski J."/>
            <person name="Ruckert C."/>
        </authorList>
    </citation>
    <scope>NUCLEOTIDE SEQUENCE</scope>
    <source>
        <strain evidence="2">JCM 14719</strain>
    </source>
</reference>
<dbReference type="PANTHER" id="PTHR37692:SF1">
    <property type="entry name" value="DUF420 DOMAIN-CONTAINING PROTEIN"/>
    <property type="match status" value="1"/>
</dbReference>
<feature type="transmembrane region" description="Helical" evidence="1">
    <location>
        <begin position="6"/>
        <end position="24"/>
    </location>
</feature>
<dbReference type="Pfam" id="PF04238">
    <property type="entry name" value="DUF420"/>
    <property type="match status" value="1"/>
</dbReference>
<evidence type="ECO:0000256" key="1">
    <source>
        <dbReference type="SAM" id="Phobius"/>
    </source>
</evidence>
<dbReference type="EMBL" id="BMOF01000056">
    <property type="protein sequence ID" value="GGK06645.1"/>
    <property type="molecule type" value="Genomic_DNA"/>
</dbReference>
<keyword evidence="3" id="KW-1185">Reference proteome</keyword>
<feature type="transmembrane region" description="Helical" evidence="1">
    <location>
        <begin position="115"/>
        <end position="138"/>
    </location>
</feature>
<dbReference type="Proteomes" id="UP000637720">
    <property type="component" value="Unassembled WGS sequence"/>
</dbReference>
<dbReference type="PANTHER" id="PTHR37692">
    <property type="entry name" value="HYPOTHETICAL MEMBRANE SPANNING PROTEIN"/>
    <property type="match status" value="1"/>
</dbReference>
<dbReference type="RefSeq" id="WP_054670504.1">
    <property type="nucleotide sequence ID" value="NZ_BMOF01000056.1"/>
</dbReference>
<sequence length="146" mass="16156">MDPVFSIALTNALINSASAVLLVRARQAIKRREVSVHARLMIIVTLLQAVFLVLYLIKTGLYGTTPFVGDPTLRAVYLTVLGLHSLAATVNVPLVIVTLILGLKRKDVLHRRWARWSYPIWLFVSVTGPITFVLLYAFGRPGYGIG</sequence>
<organism evidence="2 3">
    <name type="scientific">Calditerricola satsumensis</name>
    <dbReference type="NCBI Taxonomy" id="373054"/>
    <lineage>
        <taxon>Bacteria</taxon>
        <taxon>Bacillati</taxon>
        <taxon>Bacillota</taxon>
        <taxon>Bacilli</taxon>
        <taxon>Bacillales</taxon>
        <taxon>Bacillaceae</taxon>
        <taxon>Calditerricola</taxon>
    </lineage>
</organism>
<proteinExistence type="predicted"/>
<dbReference type="InterPro" id="IPR013833">
    <property type="entry name" value="Cyt_c_oxidase_su3_a-hlx"/>
</dbReference>
<feature type="transmembrane region" description="Helical" evidence="1">
    <location>
        <begin position="36"/>
        <end position="57"/>
    </location>
</feature>
<reference evidence="2" key="2">
    <citation type="submission" date="2020-09" db="EMBL/GenBank/DDBJ databases">
        <authorList>
            <person name="Sun Q."/>
            <person name="Ohkuma M."/>
        </authorList>
    </citation>
    <scope>NUCLEOTIDE SEQUENCE</scope>
    <source>
        <strain evidence="2">JCM 14719</strain>
    </source>
</reference>
<protein>
    <recommendedName>
        <fullName evidence="4">DUF420 domain-containing protein</fullName>
    </recommendedName>
</protein>
<dbReference type="GO" id="GO:0022904">
    <property type="term" value="P:respiratory electron transport chain"/>
    <property type="evidence" value="ECO:0007669"/>
    <property type="project" value="InterPro"/>
</dbReference>
<name>A0A8J3FFV1_9BACI</name>
<keyword evidence="1" id="KW-0472">Membrane</keyword>
<dbReference type="GO" id="GO:0016020">
    <property type="term" value="C:membrane"/>
    <property type="evidence" value="ECO:0007669"/>
    <property type="project" value="InterPro"/>
</dbReference>
<dbReference type="InterPro" id="IPR007352">
    <property type="entry name" value="DUF420"/>
</dbReference>
<evidence type="ECO:0000313" key="2">
    <source>
        <dbReference type="EMBL" id="GGK06645.1"/>
    </source>
</evidence>
<comment type="caution">
    <text evidence="2">The sequence shown here is derived from an EMBL/GenBank/DDBJ whole genome shotgun (WGS) entry which is preliminary data.</text>
</comment>
<gene>
    <name evidence="2" type="ORF">GCM10007043_20900</name>
</gene>